<dbReference type="EMBL" id="BAAAZP010000298">
    <property type="protein sequence ID" value="GAA3722658.1"/>
    <property type="molecule type" value="Genomic_DNA"/>
</dbReference>
<proteinExistence type="predicted"/>
<accession>A0ABP7ET13</accession>
<keyword evidence="3" id="KW-1185">Reference proteome</keyword>
<reference evidence="3" key="1">
    <citation type="journal article" date="2019" name="Int. J. Syst. Evol. Microbiol.">
        <title>The Global Catalogue of Microorganisms (GCM) 10K type strain sequencing project: providing services to taxonomists for standard genome sequencing and annotation.</title>
        <authorList>
            <consortium name="The Broad Institute Genomics Platform"/>
            <consortium name="The Broad Institute Genome Sequencing Center for Infectious Disease"/>
            <person name="Wu L."/>
            <person name="Ma J."/>
        </authorList>
    </citation>
    <scope>NUCLEOTIDE SEQUENCE [LARGE SCALE GENOMIC DNA]</scope>
    <source>
        <strain evidence="3">JCM 16904</strain>
    </source>
</reference>
<sequence length="164" mass="18331">MPPRKRPDPRTAALTEQGEETSADPLTPRRTTAPTRGRVATWTTLRNTGTRLDDATNSRMTKAHDRAGKGVRDIWEEAINAYCDKLGVPQEMPEDAELKIPAPKKNNMGGGKLIMVRLTRNTRARLVEGCLREDLGGRPFISDALNDYFDDLGIPRPKKPQEPR</sequence>
<comment type="caution">
    <text evidence="2">The sequence shown here is derived from an EMBL/GenBank/DDBJ whole genome shotgun (WGS) entry which is preliminary data.</text>
</comment>
<evidence type="ECO:0000313" key="3">
    <source>
        <dbReference type="Proteomes" id="UP001500902"/>
    </source>
</evidence>
<name>A0ABP7ET13_9ACTN</name>
<protein>
    <recommendedName>
        <fullName evidence="4">Lsr2 protein</fullName>
    </recommendedName>
</protein>
<evidence type="ECO:0000256" key="1">
    <source>
        <dbReference type="SAM" id="MobiDB-lite"/>
    </source>
</evidence>
<feature type="compositionally biased region" description="Low complexity" evidence="1">
    <location>
        <begin position="23"/>
        <end position="36"/>
    </location>
</feature>
<organism evidence="2 3">
    <name type="scientific">Nonomuraea antimicrobica</name>
    <dbReference type="NCBI Taxonomy" id="561173"/>
    <lineage>
        <taxon>Bacteria</taxon>
        <taxon>Bacillati</taxon>
        <taxon>Actinomycetota</taxon>
        <taxon>Actinomycetes</taxon>
        <taxon>Streptosporangiales</taxon>
        <taxon>Streptosporangiaceae</taxon>
        <taxon>Nonomuraea</taxon>
    </lineage>
</organism>
<evidence type="ECO:0000313" key="2">
    <source>
        <dbReference type="EMBL" id="GAA3722658.1"/>
    </source>
</evidence>
<evidence type="ECO:0008006" key="4">
    <source>
        <dbReference type="Google" id="ProtNLM"/>
    </source>
</evidence>
<gene>
    <name evidence="2" type="ORF">GCM10022224_104390</name>
</gene>
<dbReference type="Proteomes" id="UP001500902">
    <property type="component" value="Unassembled WGS sequence"/>
</dbReference>
<feature type="region of interest" description="Disordered" evidence="1">
    <location>
        <begin position="1"/>
        <end position="36"/>
    </location>
</feature>